<evidence type="ECO:0000256" key="8">
    <source>
        <dbReference type="ARBA" id="ARBA00023196"/>
    </source>
</evidence>
<keyword evidence="12" id="KW-1185">Reference proteome</keyword>
<dbReference type="PRINTS" id="PR00126">
    <property type="entry name" value="ATPASEGAMMA"/>
</dbReference>
<dbReference type="NCBIfam" id="TIGR01146">
    <property type="entry name" value="ATPsyn_F1gamma"/>
    <property type="match status" value="1"/>
</dbReference>
<evidence type="ECO:0000256" key="9">
    <source>
        <dbReference type="ARBA" id="ARBA00023310"/>
    </source>
</evidence>
<name>A0A084J7S5_9CLOT</name>
<dbReference type="InterPro" id="IPR035968">
    <property type="entry name" value="ATP_synth_F1_ATPase_gsu"/>
</dbReference>
<keyword evidence="6 10" id="KW-0406">Ion transport</keyword>
<evidence type="ECO:0000256" key="4">
    <source>
        <dbReference type="ARBA" id="ARBA00022448"/>
    </source>
</evidence>
<keyword evidence="8 10" id="KW-0139">CF(1)</keyword>
<dbReference type="GO" id="GO:0042777">
    <property type="term" value="P:proton motive force-driven plasma membrane ATP synthesis"/>
    <property type="evidence" value="ECO:0007669"/>
    <property type="project" value="UniProtKB-UniRule"/>
</dbReference>
<dbReference type="EMBL" id="JPMD01000049">
    <property type="protein sequence ID" value="KEZ85009.1"/>
    <property type="molecule type" value="Genomic_DNA"/>
</dbReference>
<comment type="similarity">
    <text evidence="3 10">Belongs to the ATPase gamma chain family.</text>
</comment>
<dbReference type="InterPro" id="IPR023632">
    <property type="entry name" value="ATP_synth_F1_gsu_CS"/>
</dbReference>
<comment type="subunit">
    <text evidence="10">F-type ATPases have 2 components, CF(1) - the catalytic core - and CF(0) - the membrane proton channel. CF(1) has five subunits: alpha(3), beta(3), gamma(1), delta(1), epsilon(1). CF(0) has three main subunits: a, b and c.</text>
</comment>
<dbReference type="PANTHER" id="PTHR11693">
    <property type="entry name" value="ATP SYNTHASE GAMMA CHAIN"/>
    <property type="match status" value="1"/>
</dbReference>
<dbReference type="CDD" id="cd12151">
    <property type="entry name" value="F1-ATPase_gamma"/>
    <property type="match status" value="1"/>
</dbReference>
<organism evidence="11 12">
    <name type="scientific">Clostridium sulfidigenes</name>
    <dbReference type="NCBI Taxonomy" id="318464"/>
    <lineage>
        <taxon>Bacteria</taxon>
        <taxon>Bacillati</taxon>
        <taxon>Bacillota</taxon>
        <taxon>Clostridia</taxon>
        <taxon>Eubacteriales</taxon>
        <taxon>Clostridiaceae</taxon>
        <taxon>Clostridium</taxon>
    </lineage>
</organism>
<reference evidence="11 12" key="1">
    <citation type="submission" date="2014-07" db="EMBL/GenBank/DDBJ databases">
        <title>Draft genome of Clostridium sulfidigenes 113A isolated from sediments associated with methane hydrate from Krishna Godavari basin.</title>
        <authorList>
            <person name="Honkalas V.S."/>
            <person name="Dabir A.P."/>
            <person name="Arora P."/>
            <person name="Dhakephalkar P.K."/>
        </authorList>
    </citation>
    <scope>NUCLEOTIDE SEQUENCE [LARGE SCALE GENOMIC DNA]</scope>
    <source>
        <strain evidence="11 12">113A</strain>
    </source>
</reference>
<keyword evidence="10" id="KW-1003">Cell membrane</keyword>
<keyword evidence="9 10" id="KW-0066">ATP synthesis</keyword>
<evidence type="ECO:0000256" key="3">
    <source>
        <dbReference type="ARBA" id="ARBA00007681"/>
    </source>
</evidence>
<dbReference type="GO" id="GO:0005524">
    <property type="term" value="F:ATP binding"/>
    <property type="evidence" value="ECO:0007669"/>
    <property type="project" value="UniProtKB-UniRule"/>
</dbReference>
<dbReference type="PROSITE" id="PS00153">
    <property type="entry name" value="ATPASE_GAMMA"/>
    <property type="match status" value="1"/>
</dbReference>
<evidence type="ECO:0000256" key="2">
    <source>
        <dbReference type="ARBA" id="ARBA00004170"/>
    </source>
</evidence>
<gene>
    <name evidence="10" type="primary">atpG</name>
    <name evidence="11" type="ORF">IO99_17220</name>
</gene>
<accession>A0A084J7S5</accession>
<dbReference type="SUPFAM" id="SSF52943">
    <property type="entry name" value="ATP synthase (F1-ATPase), gamma subunit"/>
    <property type="match status" value="1"/>
</dbReference>
<sequence>MGVAGLVILKKRIKSIENTKKLTKAMALVATSKLKKVRVSLYTNDTYFKSYREVMNEVIPSLPKENRYMQSNGSKKKLIIVITSDMGMCGAYNNNVIDKLKEITKGHEEDYLIAVIGEKGKSLAKRHRIKTLDKYNQTISDVPTATEAKSIFEYSFNMFSEEKVGEVSILYTWFKNPIVKEPKECRLLPLTFEESEEDHIGEDEFDIEGNKEELIESIVPSYCNAMILNAMINSKASEQGNRMETMNSATQNADELIASLRLKYNRVRQGAITQEISEIIGGAQAQS</sequence>
<dbReference type="GO" id="GO:0046933">
    <property type="term" value="F:proton-transporting ATP synthase activity, rotational mechanism"/>
    <property type="evidence" value="ECO:0007669"/>
    <property type="project" value="UniProtKB-UniRule"/>
</dbReference>
<evidence type="ECO:0000256" key="5">
    <source>
        <dbReference type="ARBA" id="ARBA00022781"/>
    </source>
</evidence>
<comment type="function">
    <text evidence="1 10">Produces ATP from ADP in the presence of a proton gradient across the membrane. The gamma chain is believed to be important in regulating ATPase activity and the flow of protons through the CF(0) complex.</text>
</comment>
<evidence type="ECO:0000256" key="10">
    <source>
        <dbReference type="HAMAP-Rule" id="MF_00815"/>
    </source>
</evidence>
<dbReference type="eggNOG" id="COG0224">
    <property type="taxonomic scope" value="Bacteria"/>
</dbReference>
<dbReference type="HAMAP" id="MF_00815">
    <property type="entry name" value="ATP_synth_gamma_bact"/>
    <property type="match status" value="1"/>
</dbReference>
<comment type="subcellular location">
    <subcellularLocation>
        <location evidence="10">Cell membrane</location>
        <topology evidence="10">Peripheral membrane protein</topology>
    </subcellularLocation>
    <subcellularLocation>
        <location evidence="2">Membrane</location>
        <topology evidence="2">Peripheral membrane protein</topology>
    </subcellularLocation>
</comment>
<evidence type="ECO:0000313" key="11">
    <source>
        <dbReference type="EMBL" id="KEZ85009.1"/>
    </source>
</evidence>
<dbReference type="PANTHER" id="PTHR11693:SF22">
    <property type="entry name" value="ATP SYNTHASE SUBUNIT GAMMA, MITOCHONDRIAL"/>
    <property type="match status" value="1"/>
</dbReference>
<evidence type="ECO:0000313" key="12">
    <source>
        <dbReference type="Proteomes" id="UP000028542"/>
    </source>
</evidence>
<dbReference type="Proteomes" id="UP000028542">
    <property type="component" value="Unassembled WGS sequence"/>
</dbReference>
<dbReference type="RefSeq" id="WP_035135397.1">
    <property type="nucleotide sequence ID" value="NZ_JBQHQR010000011.1"/>
</dbReference>
<dbReference type="Pfam" id="PF00231">
    <property type="entry name" value="ATP-synt"/>
    <property type="match status" value="1"/>
</dbReference>
<keyword evidence="4 10" id="KW-0813">Transport</keyword>
<dbReference type="InterPro" id="IPR000131">
    <property type="entry name" value="ATP_synth_F1_gsu"/>
</dbReference>
<proteinExistence type="inferred from homology"/>
<evidence type="ECO:0000256" key="7">
    <source>
        <dbReference type="ARBA" id="ARBA00023136"/>
    </source>
</evidence>
<dbReference type="AlphaFoldDB" id="A0A084J7S5"/>
<dbReference type="Gene3D" id="1.10.287.80">
    <property type="entry name" value="ATP synthase, gamma subunit, helix hairpin domain"/>
    <property type="match status" value="1"/>
</dbReference>
<dbReference type="STRING" id="318464.IO99_17220"/>
<evidence type="ECO:0000256" key="6">
    <source>
        <dbReference type="ARBA" id="ARBA00023065"/>
    </source>
</evidence>
<comment type="caution">
    <text evidence="11">The sequence shown here is derived from an EMBL/GenBank/DDBJ whole genome shotgun (WGS) entry which is preliminary data.</text>
</comment>
<dbReference type="Gene3D" id="3.40.1380.10">
    <property type="match status" value="1"/>
</dbReference>
<evidence type="ECO:0000256" key="1">
    <source>
        <dbReference type="ARBA" id="ARBA00003456"/>
    </source>
</evidence>
<keyword evidence="7 10" id="KW-0472">Membrane</keyword>
<dbReference type="GO" id="GO:0005886">
    <property type="term" value="C:plasma membrane"/>
    <property type="evidence" value="ECO:0007669"/>
    <property type="project" value="UniProtKB-SubCell"/>
</dbReference>
<protein>
    <recommendedName>
        <fullName evidence="10">ATP synthase gamma chain</fullName>
    </recommendedName>
    <alternativeName>
        <fullName evidence="10">ATP synthase F1 sector gamma subunit</fullName>
    </alternativeName>
    <alternativeName>
        <fullName evidence="10">F-ATPase gamma subunit</fullName>
    </alternativeName>
</protein>
<dbReference type="GO" id="GO:0045259">
    <property type="term" value="C:proton-transporting ATP synthase complex"/>
    <property type="evidence" value="ECO:0007669"/>
    <property type="project" value="UniProtKB-KW"/>
</dbReference>
<keyword evidence="5 10" id="KW-0375">Hydrogen ion transport</keyword>